<dbReference type="EMBL" id="CAJNDS010000284">
    <property type="protein sequence ID" value="CAE7038325.1"/>
    <property type="molecule type" value="Genomic_DNA"/>
</dbReference>
<keyword evidence="2" id="KW-1185">Reference proteome</keyword>
<dbReference type="InterPro" id="IPR013320">
    <property type="entry name" value="ConA-like_dom_sf"/>
</dbReference>
<accession>A0A812IM51</accession>
<name>A0A812IM51_9DINO</name>
<dbReference type="Proteomes" id="UP000604046">
    <property type="component" value="Unassembled WGS sequence"/>
</dbReference>
<organism evidence="1 2">
    <name type="scientific">Symbiodinium natans</name>
    <dbReference type="NCBI Taxonomy" id="878477"/>
    <lineage>
        <taxon>Eukaryota</taxon>
        <taxon>Sar</taxon>
        <taxon>Alveolata</taxon>
        <taxon>Dinophyceae</taxon>
        <taxon>Suessiales</taxon>
        <taxon>Symbiodiniaceae</taxon>
        <taxon>Symbiodinium</taxon>
    </lineage>
</organism>
<dbReference type="Gene3D" id="2.60.120.200">
    <property type="match status" value="1"/>
</dbReference>
<gene>
    <name evidence="1" type="primary">m002L</name>
    <name evidence="1" type="ORF">SNAT2548_LOCUS4584</name>
</gene>
<comment type="caution">
    <text evidence="1">The sequence shown here is derived from an EMBL/GenBank/DDBJ whole genome shotgun (WGS) entry which is preliminary data.</text>
</comment>
<proteinExistence type="predicted"/>
<sequence length="312" mass="34535">MTVTAKCVASGTEHRIRFAAYRNGKLMAQSDDIGECIPGCYAQDLTPWELAAEYDDPPSSEQMVPSNFFRGVLDDFRVYGSELTASEVEAVASGAAVREEDLLLHYTFDTDDEESCKYRRLMNSSARCFGLNDQSGRVNFEALGQLPNMNSLMGRANAATHLPSPFPIKASLLHHSMREHECAEISLEATDVDGDALVFQLGYLSEGDSVEVSLYGGVLQFCDVLGGRRDVDVFYDACDPLGLCASQGEGLGHLRVHVFPSGPHVSSFQYLPETQQLRMVFNNPTNMPDVSDKELLLLLYNKKYQLLFVSLF</sequence>
<dbReference type="SUPFAM" id="SSF49899">
    <property type="entry name" value="Concanavalin A-like lectins/glucanases"/>
    <property type="match status" value="1"/>
</dbReference>
<dbReference type="AlphaFoldDB" id="A0A812IM51"/>
<evidence type="ECO:0000313" key="2">
    <source>
        <dbReference type="Proteomes" id="UP000604046"/>
    </source>
</evidence>
<protein>
    <submittedName>
        <fullName evidence="1">M002L protein</fullName>
    </submittedName>
</protein>
<evidence type="ECO:0000313" key="1">
    <source>
        <dbReference type="EMBL" id="CAE7038325.1"/>
    </source>
</evidence>
<reference evidence="1" key="1">
    <citation type="submission" date="2021-02" db="EMBL/GenBank/DDBJ databases">
        <authorList>
            <person name="Dougan E. K."/>
            <person name="Rhodes N."/>
            <person name="Thang M."/>
            <person name="Chan C."/>
        </authorList>
    </citation>
    <scope>NUCLEOTIDE SEQUENCE</scope>
</reference>